<dbReference type="Proteomes" id="UP000244603">
    <property type="component" value="Segment"/>
</dbReference>
<accession>A0A2R3ZXY8</accession>
<name>A0A2R3ZXY8_9CAUD</name>
<evidence type="ECO:0000313" key="2">
    <source>
        <dbReference type="Proteomes" id="UP000244603"/>
    </source>
</evidence>
<protein>
    <submittedName>
        <fullName evidence="1">Uncharacterized protein</fullName>
    </submittedName>
</protein>
<proteinExistence type="predicted"/>
<evidence type="ECO:0000313" key="1">
    <source>
        <dbReference type="EMBL" id="AVR55628.1"/>
    </source>
</evidence>
<dbReference type="EMBL" id="MH028956">
    <property type="protein sequence ID" value="AVR55628.1"/>
    <property type="molecule type" value="Genomic_DNA"/>
</dbReference>
<sequence length="52" mass="6432">MKNLRNLLKEESRQTAVHKKKEIKVESPFKSMTKEECKEYFHKKYNYINLRD</sequence>
<gene>
    <name evidence="1" type="ORF">phiSABS2_184</name>
</gene>
<organism evidence="1 2">
    <name type="scientific">Staphylococcus phage phiSA_BS2</name>
    <dbReference type="NCBI Taxonomy" id="2126724"/>
    <lineage>
        <taxon>Viruses</taxon>
        <taxon>Duplodnaviria</taxon>
        <taxon>Heunggongvirae</taxon>
        <taxon>Uroviricota</taxon>
        <taxon>Caudoviricetes</taxon>
        <taxon>Herelleviridae</taxon>
        <taxon>Twortvirinae</taxon>
        <taxon>Baoshanvirus</taxon>
        <taxon>Baoshanvirus BS2</taxon>
    </lineage>
</organism>
<keyword evidence="2" id="KW-1185">Reference proteome</keyword>
<reference evidence="1 2" key="1">
    <citation type="submission" date="2018-03" db="EMBL/GenBank/DDBJ databases">
        <title>Isolation,the biological characteristics and genomics of two new strains of lysate Staphylococcus aureus phage.</title>
        <authorList>
            <person name="Jin X."/>
            <person name="Zhang C."/>
            <person name="Wang X."/>
            <person name="Zhong J."/>
        </authorList>
    </citation>
    <scope>NUCLEOTIDE SEQUENCE [LARGE SCALE GENOMIC DNA]</scope>
</reference>